<dbReference type="RefSeq" id="WP_015611724.1">
    <property type="nucleotide sequence ID" value="NC_021177.1"/>
</dbReference>
<dbReference type="OrthoDB" id="3944869at2"/>
<sequence length="425" mass="45560">MNTQPTSPCVRHPQAPVIGGMCGGCTVVPSERAVPLLADVPPAVSGVSSEEAATNVTAAVPVLAAVGLPAAEPCTDPRHTGPIRAQLGCTEPAPAAEPTTDGVELPEAAARRFARRLRAVEQLCAGRPGYHTVTVKHLLTAMGEAADDDQEQPLAPVTAADEPAFFDWFTEAAVRRGALLGGADAIAALPQDHELDPGRGDAVQWLRRLALHATVAEQPTGLTWQARAGHAVRLYATTAIERDDLRAENGQLRERLAELEQGQADADALAAEFPDTIAALVEEIADDIPHRRAPQIAANYLARHARLLAEQITTLGQARGWSTWAAEYIHPDREFVDPGKDDDQAEQQLAEPKVGDRYEKRAAPDAGRIVTVSRVWAADSGRTAVAYDWRDDKPGECGSACPIDVFHRTYKAEEQPLTFPQQAGR</sequence>
<reference evidence="1 2" key="1">
    <citation type="submission" date="2013-04" db="EMBL/GenBank/DDBJ databases">
        <title>Complete genome sequence of Streptomyces fulvissimus.</title>
        <authorList>
            <person name="Myronovskyi M."/>
            <person name="Tokovenko B."/>
            <person name="Manderscheid N."/>
            <person name="Petzke L."/>
            <person name="Luzhetskyy A."/>
        </authorList>
    </citation>
    <scope>NUCLEOTIDE SEQUENCE [LARGE SCALE GENOMIC DNA]</scope>
    <source>
        <strain evidence="1 2">DSM 40593</strain>
    </source>
</reference>
<accession>N0CWB9</accession>
<evidence type="ECO:0000313" key="2">
    <source>
        <dbReference type="Proteomes" id="UP000013304"/>
    </source>
</evidence>
<proteinExistence type="predicted"/>
<dbReference type="eggNOG" id="ENOG503233P">
    <property type="taxonomic scope" value="Bacteria"/>
</dbReference>
<organism evidence="1 2">
    <name type="scientific">Streptomyces microflavus DSM 40593</name>
    <dbReference type="NCBI Taxonomy" id="1303692"/>
    <lineage>
        <taxon>Bacteria</taxon>
        <taxon>Bacillati</taxon>
        <taxon>Actinomycetota</taxon>
        <taxon>Actinomycetes</taxon>
        <taxon>Kitasatosporales</taxon>
        <taxon>Streptomycetaceae</taxon>
        <taxon>Streptomyces</taxon>
    </lineage>
</organism>
<dbReference type="Proteomes" id="UP000013304">
    <property type="component" value="Chromosome"/>
</dbReference>
<name>N0CWB9_STRMI</name>
<gene>
    <name evidence="1" type="ORF">SFUL_5533</name>
</gene>
<protein>
    <submittedName>
        <fullName evidence="1">Uncharacterized protein</fullName>
    </submittedName>
</protein>
<dbReference type="PATRIC" id="fig|1303692.3.peg.5558"/>
<dbReference type="EMBL" id="CP005080">
    <property type="protein sequence ID" value="AGK80421.1"/>
    <property type="molecule type" value="Genomic_DNA"/>
</dbReference>
<dbReference type="HOGENOM" id="CLU_645447_0_0_11"/>
<dbReference type="AlphaFoldDB" id="N0CWB9"/>
<dbReference type="KEGG" id="sfi:SFUL_5533"/>
<evidence type="ECO:0000313" key="1">
    <source>
        <dbReference type="EMBL" id="AGK80421.1"/>
    </source>
</evidence>